<dbReference type="AlphaFoldDB" id="A0ABD4TGB0"/>
<name>A0ABD4TGB0_9EURY</name>
<dbReference type="Pfam" id="PF11288">
    <property type="entry name" value="DUF3089"/>
    <property type="match status" value="1"/>
</dbReference>
<proteinExistence type="predicted"/>
<dbReference type="Proteomes" id="UP001524383">
    <property type="component" value="Unassembled WGS sequence"/>
</dbReference>
<feature type="region of interest" description="Disordered" evidence="1">
    <location>
        <begin position="21"/>
        <end position="40"/>
    </location>
</feature>
<protein>
    <submittedName>
        <fullName evidence="2">DUF3089 domain-containing protein</fullName>
    </submittedName>
</protein>
<evidence type="ECO:0000256" key="1">
    <source>
        <dbReference type="SAM" id="MobiDB-lite"/>
    </source>
</evidence>
<gene>
    <name evidence="2" type="ORF">FTO68_03225</name>
</gene>
<evidence type="ECO:0000313" key="3">
    <source>
        <dbReference type="Proteomes" id="UP001524383"/>
    </source>
</evidence>
<dbReference type="SUPFAM" id="SSF53474">
    <property type="entry name" value="alpha/beta-Hydrolases"/>
    <property type="match status" value="1"/>
</dbReference>
<dbReference type="InterPro" id="IPR021440">
    <property type="entry name" value="DUF3089"/>
</dbReference>
<keyword evidence="3" id="KW-1185">Reference proteome</keyword>
<dbReference type="EMBL" id="VOTZ01000005">
    <property type="protein sequence ID" value="MCQ1538002.1"/>
    <property type="molecule type" value="Genomic_DNA"/>
</dbReference>
<accession>A0ABD4TGB0</accession>
<sequence length="341" mass="38489">MRSRTDTTDLEGLRGRALGIPVQLPPFNPDSDVPEAPEYADPQSWITSPAHFNREHHPVDLFWVYPTILSDESTYLMNIRDPVLREKAAWTLVEQASIFDGQANIYAPYYRQNNVRINPLMLTDARPIFELGQHDLVAAFRYFLEYINRGERPIILAAHSQGSVRVVELVKAGELLAGDPESMERLVVAYVIGYSITQSDLDANPLMKIGTNATETGCFITYNTISDEEGKEKDGPTIRTGSFVVNPLTWKTDTGFTPASANCEAVFFRHEDPEHPVRYPHFAAAQVVNNALVITDITHPEELPATSVTFPEGVYHMYDYAIFYGNLRKNVEDRIRSYFGK</sequence>
<comment type="caution">
    <text evidence="2">The sequence shown here is derived from an EMBL/GenBank/DDBJ whole genome shotgun (WGS) entry which is preliminary data.</text>
</comment>
<reference evidence="2 3" key="1">
    <citation type="submission" date="2019-08" db="EMBL/GenBank/DDBJ databases">
        <authorList>
            <person name="Chen S.-C."/>
            <person name="Lai M.-C."/>
            <person name="You Y.-T."/>
        </authorList>
    </citation>
    <scope>NUCLEOTIDE SEQUENCE [LARGE SCALE GENOMIC DNA]</scope>
    <source>
        <strain evidence="2 3">P2F9704a</strain>
    </source>
</reference>
<evidence type="ECO:0000313" key="2">
    <source>
        <dbReference type="EMBL" id="MCQ1538002.1"/>
    </source>
</evidence>
<dbReference type="InterPro" id="IPR029058">
    <property type="entry name" value="AB_hydrolase_fold"/>
</dbReference>
<organism evidence="2 3">
    <name type="scientific">Methanocalculus taiwanensis</name>
    <dbReference type="NCBI Taxonomy" id="106207"/>
    <lineage>
        <taxon>Archaea</taxon>
        <taxon>Methanobacteriati</taxon>
        <taxon>Methanobacteriota</taxon>
        <taxon>Stenosarchaea group</taxon>
        <taxon>Methanomicrobia</taxon>
        <taxon>Methanomicrobiales</taxon>
        <taxon>Methanocalculaceae</taxon>
        <taxon>Methanocalculus</taxon>
    </lineage>
</organism>
<dbReference type="RefSeq" id="WP_255331938.1">
    <property type="nucleotide sequence ID" value="NZ_VOTZ01000005.1"/>
</dbReference>